<name>A0A7S1ZWI8_9STRA</name>
<evidence type="ECO:0000256" key="4">
    <source>
        <dbReference type="RuleBase" id="RU003679"/>
    </source>
</evidence>
<evidence type="ECO:0008006" key="8">
    <source>
        <dbReference type="Google" id="ProtNLM"/>
    </source>
</evidence>
<dbReference type="GO" id="GO:0004553">
    <property type="term" value="F:hydrolase activity, hydrolyzing O-glycosyl compounds"/>
    <property type="evidence" value="ECO:0007669"/>
    <property type="project" value="InterPro"/>
</dbReference>
<dbReference type="Pfam" id="PF21467">
    <property type="entry name" value="BetaGal_gal-bd"/>
    <property type="match status" value="1"/>
</dbReference>
<evidence type="ECO:0000259" key="5">
    <source>
        <dbReference type="Pfam" id="PF01301"/>
    </source>
</evidence>
<dbReference type="SUPFAM" id="SSF51445">
    <property type="entry name" value="(Trans)glycosidases"/>
    <property type="match status" value="1"/>
</dbReference>
<dbReference type="GO" id="GO:0005975">
    <property type="term" value="P:carbohydrate metabolic process"/>
    <property type="evidence" value="ECO:0007669"/>
    <property type="project" value="InterPro"/>
</dbReference>
<dbReference type="Gene3D" id="2.60.120.260">
    <property type="entry name" value="Galactose-binding domain-like"/>
    <property type="match status" value="2"/>
</dbReference>
<dbReference type="EMBL" id="HBGN01033336">
    <property type="protein sequence ID" value="CAD9350597.1"/>
    <property type="molecule type" value="Transcribed_RNA"/>
</dbReference>
<dbReference type="Pfam" id="PF01301">
    <property type="entry name" value="Glyco_hydro_35"/>
    <property type="match status" value="1"/>
</dbReference>
<dbReference type="InterPro" id="IPR008979">
    <property type="entry name" value="Galactose-bd-like_sf"/>
</dbReference>
<dbReference type="InterPro" id="IPR001944">
    <property type="entry name" value="Glycoside_Hdrlase_35"/>
</dbReference>
<dbReference type="SUPFAM" id="SSF49785">
    <property type="entry name" value="Galactose-binding domain-like"/>
    <property type="match status" value="1"/>
</dbReference>
<accession>A0A7S1ZWI8</accession>
<dbReference type="AlphaFoldDB" id="A0A7S1ZWI8"/>
<keyword evidence="3" id="KW-0326">Glycosidase</keyword>
<evidence type="ECO:0000256" key="1">
    <source>
        <dbReference type="ARBA" id="ARBA00009809"/>
    </source>
</evidence>
<proteinExistence type="inferred from homology"/>
<keyword evidence="2" id="KW-0378">Hydrolase</keyword>
<comment type="similarity">
    <text evidence="1 4">Belongs to the glycosyl hydrolase 35 family.</text>
</comment>
<evidence type="ECO:0000256" key="2">
    <source>
        <dbReference type="ARBA" id="ARBA00022801"/>
    </source>
</evidence>
<dbReference type="Gene3D" id="3.20.20.80">
    <property type="entry name" value="Glycosidases"/>
    <property type="match status" value="1"/>
</dbReference>
<evidence type="ECO:0000256" key="3">
    <source>
        <dbReference type="ARBA" id="ARBA00023295"/>
    </source>
</evidence>
<evidence type="ECO:0000259" key="6">
    <source>
        <dbReference type="Pfam" id="PF21467"/>
    </source>
</evidence>
<gene>
    <name evidence="7" type="ORF">DBRI1063_LOCUS21535</name>
</gene>
<feature type="domain" description="Glycoside hydrolase 35 catalytic" evidence="5">
    <location>
        <begin position="6"/>
        <end position="135"/>
    </location>
</feature>
<feature type="domain" description="Beta-galactosidase galactose-binding" evidence="6">
    <location>
        <begin position="524"/>
        <end position="596"/>
    </location>
</feature>
<sequence>MCNGLTANNETINTCNGNSDCWSNWIVQHGQSNLIQVTQPALWTEVEEGFQIWGDDPSNPSDYFWSRDVTSITNDVMRWFARGGSHINHYMFWGGYNRERMSAGGIMNAYSLEAPLCPNGQRHYPKFDHLRLCHSLLAEIAQVLLNADSALNKGRAVKYKIANGSDDNSTWMVSTTEQRMFVYSNHDTDVIFVENDAAHSVLVEIPIDNEKKTKQQKKRLQQQQDNSRGDVMEIRSNSVVALVNGQIRFDSSHIDPQFLLYRRIITPLGSSSAEATSSTKIKLKWSSWAEPTTISQSNHQLSALDKRPFEQAKLAQKSRVSSDYTWYETTFSFPTRISSIDSSSSPSSILTNAKISIDTQRSNALTVYIDGIFVGAGDNHKHREGNITITVDLGNITAVAQEGWHNGHDHNISILSESLGYHNLIGRWGASTKAKEKGITGSVTLSGIENLDGDKITQELVDGRLWRSYAGLQGDQPVSLYSTTTSGNNAFTSQNTVKRQKLKNIPLYLEQELSMSSMSIKNNPTWSVAEFETPIFDPTVESLVVDLTYGRGHLWLNDHDLGRFWNITQEGKEVSSVSPDTYSQRYYNLPHDWLRHDGRQNVLKLFNTFGFGGGDDVFLSCIRILLTEMKEVTNDMDGDIVPHACV</sequence>
<organism evidence="7">
    <name type="scientific">Ditylum brightwellii</name>
    <dbReference type="NCBI Taxonomy" id="49249"/>
    <lineage>
        <taxon>Eukaryota</taxon>
        <taxon>Sar</taxon>
        <taxon>Stramenopiles</taxon>
        <taxon>Ochrophyta</taxon>
        <taxon>Bacillariophyta</taxon>
        <taxon>Mediophyceae</taxon>
        <taxon>Lithodesmiophycidae</taxon>
        <taxon>Lithodesmiales</taxon>
        <taxon>Lithodesmiaceae</taxon>
        <taxon>Ditylum</taxon>
    </lineage>
</organism>
<protein>
    <recommendedName>
        <fullName evidence="8">Beta-galactosidase</fullName>
    </recommendedName>
</protein>
<dbReference type="PANTHER" id="PTHR23421">
    <property type="entry name" value="BETA-GALACTOSIDASE RELATED"/>
    <property type="match status" value="1"/>
</dbReference>
<evidence type="ECO:0000313" key="7">
    <source>
        <dbReference type="EMBL" id="CAD9350597.1"/>
    </source>
</evidence>
<dbReference type="InterPro" id="IPR048913">
    <property type="entry name" value="BetaGal_gal-bd"/>
</dbReference>
<dbReference type="InterPro" id="IPR017853">
    <property type="entry name" value="GH"/>
</dbReference>
<dbReference type="InterPro" id="IPR031330">
    <property type="entry name" value="Gly_Hdrlase_35_cat"/>
</dbReference>
<reference evidence="7" key="1">
    <citation type="submission" date="2021-01" db="EMBL/GenBank/DDBJ databases">
        <authorList>
            <person name="Corre E."/>
            <person name="Pelletier E."/>
            <person name="Niang G."/>
            <person name="Scheremetjew M."/>
            <person name="Finn R."/>
            <person name="Kale V."/>
            <person name="Holt S."/>
            <person name="Cochrane G."/>
            <person name="Meng A."/>
            <person name="Brown T."/>
            <person name="Cohen L."/>
        </authorList>
    </citation>
    <scope>NUCLEOTIDE SEQUENCE</scope>
    <source>
        <strain evidence="7">Pop2</strain>
    </source>
</reference>